<dbReference type="InterPro" id="IPR012792">
    <property type="entry name" value="3-oxoacid_CoA-transf_A"/>
</dbReference>
<dbReference type="PATRIC" id="fig|378806.16.peg.1338"/>
<dbReference type="Pfam" id="PF01144">
    <property type="entry name" value="CoA_trans"/>
    <property type="match status" value="1"/>
</dbReference>
<dbReference type="SUPFAM" id="SSF100950">
    <property type="entry name" value="NagB/RpiA/CoA transferase-like"/>
    <property type="match status" value="1"/>
</dbReference>
<dbReference type="GO" id="GO:0008410">
    <property type="term" value="F:CoA-transferase activity"/>
    <property type="evidence" value="ECO:0007669"/>
    <property type="project" value="InterPro"/>
</dbReference>
<dbReference type="InterPro" id="IPR037171">
    <property type="entry name" value="NagB/RpiA_transferase-like"/>
</dbReference>
<dbReference type="SMART" id="SM00882">
    <property type="entry name" value="CoA_trans"/>
    <property type="match status" value="1"/>
</dbReference>
<protein>
    <submittedName>
        <fullName evidence="2">3-oxoadipate CoA-transferase subunit A</fullName>
    </submittedName>
</protein>
<gene>
    <name evidence="2" type="ORF">STIAU_6551</name>
</gene>
<keyword evidence="1 2" id="KW-0808">Transferase</keyword>
<dbReference type="NCBIfam" id="TIGR02429">
    <property type="entry name" value="pcaI_scoA_fam"/>
    <property type="match status" value="1"/>
</dbReference>
<dbReference type="PANTHER" id="PTHR13707">
    <property type="entry name" value="KETOACID-COENZYME A TRANSFERASE"/>
    <property type="match status" value="1"/>
</dbReference>
<accession>Q08PZ4</accession>
<name>Q08PZ4_STIAD</name>
<proteinExistence type="predicted"/>
<sequence length="255" mass="28119">MAARALPSWSSGDCFSRGRTRGRMNKVIASADEAVADIPDGCTLMSGGFGLCGNPENLIEAIHRKNVKRLTIISNNCGTTDLGLGILLKNQQVKRMVSSYVGENKEFERQFLSGELEVELNPQGTLAERIRAGGCGIGGFFTPTGAGTQVSEGKETRMIDGRLHVLETPLKADFAIVRAWKADRWGNLVFRKTARNFSPMMCMAAKVTIVEAEHIVEPGELDGDLIHIPNIFVHRIIQAKNLKKWIERRTVRKQA</sequence>
<dbReference type="AlphaFoldDB" id="Q08PZ4"/>
<dbReference type="Proteomes" id="UP000032702">
    <property type="component" value="Unassembled WGS sequence"/>
</dbReference>
<evidence type="ECO:0000313" key="3">
    <source>
        <dbReference type="Proteomes" id="UP000032702"/>
    </source>
</evidence>
<evidence type="ECO:0000313" key="2">
    <source>
        <dbReference type="EMBL" id="EAU62556.1"/>
    </source>
</evidence>
<dbReference type="EMBL" id="AAMD01000226">
    <property type="protein sequence ID" value="EAU62556.1"/>
    <property type="molecule type" value="Genomic_DNA"/>
</dbReference>
<dbReference type="InterPro" id="IPR004165">
    <property type="entry name" value="CoA_trans_fam_I"/>
</dbReference>
<reference evidence="2 3" key="1">
    <citation type="submission" date="2006-04" db="EMBL/GenBank/DDBJ databases">
        <authorList>
            <person name="Nierman W.C."/>
        </authorList>
    </citation>
    <scope>NUCLEOTIDE SEQUENCE [LARGE SCALE GENOMIC DNA]</scope>
    <source>
        <strain evidence="2 3">DW4/3-1</strain>
    </source>
</reference>
<evidence type="ECO:0000256" key="1">
    <source>
        <dbReference type="ARBA" id="ARBA00022679"/>
    </source>
</evidence>
<dbReference type="PANTHER" id="PTHR13707:SF60">
    <property type="entry name" value="ACETATE COA-TRANSFERASE SUBUNIT ALPHA"/>
    <property type="match status" value="1"/>
</dbReference>
<organism evidence="2 3">
    <name type="scientific">Stigmatella aurantiaca (strain DW4/3-1)</name>
    <dbReference type="NCBI Taxonomy" id="378806"/>
    <lineage>
        <taxon>Bacteria</taxon>
        <taxon>Pseudomonadati</taxon>
        <taxon>Myxococcota</taxon>
        <taxon>Myxococcia</taxon>
        <taxon>Myxococcales</taxon>
        <taxon>Cystobacterineae</taxon>
        <taxon>Archangiaceae</taxon>
        <taxon>Stigmatella</taxon>
    </lineage>
</organism>
<comment type="caution">
    <text evidence="2">The sequence shown here is derived from an EMBL/GenBank/DDBJ whole genome shotgun (WGS) entry which is preliminary data.</text>
</comment>
<dbReference type="Gene3D" id="3.40.1080.10">
    <property type="entry name" value="Glutaconate Coenzyme A-transferase"/>
    <property type="match status" value="1"/>
</dbReference>